<name>A0A368EXD5_ANCCA</name>
<proteinExistence type="predicted"/>
<gene>
    <name evidence="1" type="ORF">ANCCAN_29917</name>
</gene>
<protein>
    <submittedName>
        <fullName evidence="1">Uncharacterized protein</fullName>
    </submittedName>
</protein>
<evidence type="ECO:0000313" key="2">
    <source>
        <dbReference type="Proteomes" id="UP000252519"/>
    </source>
</evidence>
<evidence type="ECO:0000313" key="1">
    <source>
        <dbReference type="EMBL" id="RCN24386.1"/>
    </source>
</evidence>
<dbReference type="Proteomes" id="UP000252519">
    <property type="component" value="Unassembled WGS sequence"/>
</dbReference>
<sequence>MASSPARCLPTLAAARPCISVENTPPKDPAEQVCVHLTHVLIWCWLAHISELRQTQAQKSVTQVDRK</sequence>
<comment type="caution">
    <text evidence="1">The sequence shown here is derived from an EMBL/GenBank/DDBJ whole genome shotgun (WGS) entry which is preliminary data.</text>
</comment>
<accession>A0A368EXD5</accession>
<organism evidence="1 2">
    <name type="scientific">Ancylostoma caninum</name>
    <name type="common">Dog hookworm</name>
    <dbReference type="NCBI Taxonomy" id="29170"/>
    <lineage>
        <taxon>Eukaryota</taxon>
        <taxon>Metazoa</taxon>
        <taxon>Ecdysozoa</taxon>
        <taxon>Nematoda</taxon>
        <taxon>Chromadorea</taxon>
        <taxon>Rhabditida</taxon>
        <taxon>Rhabditina</taxon>
        <taxon>Rhabditomorpha</taxon>
        <taxon>Strongyloidea</taxon>
        <taxon>Ancylostomatidae</taxon>
        <taxon>Ancylostomatinae</taxon>
        <taxon>Ancylostoma</taxon>
    </lineage>
</organism>
<reference evidence="1 2" key="1">
    <citation type="submission" date="2014-10" db="EMBL/GenBank/DDBJ databases">
        <title>Draft genome of the hookworm Ancylostoma caninum.</title>
        <authorList>
            <person name="Mitreva M."/>
        </authorList>
    </citation>
    <scope>NUCLEOTIDE SEQUENCE [LARGE SCALE GENOMIC DNA]</scope>
    <source>
        <strain evidence="1 2">Baltimore</strain>
    </source>
</reference>
<keyword evidence="2" id="KW-1185">Reference proteome</keyword>
<dbReference type="EMBL" id="JOJR01020394">
    <property type="protein sequence ID" value="RCN24386.1"/>
    <property type="molecule type" value="Genomic_DNA"/>
</dbReference>
<dbReference type="AlphaFoldDB" id="A0A368EXD5"/>